<evidence type="ECO:0000313" key="3">
    <source>
        <dbReference type="Proteomes" id="UP001524502"/>
    </source>
</evidence>
<evidence type="ECO:0000313" key="2">
    <source>
        <dbReference type="EMBL" id="MCQ4636458.1"/>
    </source>
</evidence>
<accession>A0ABT1RMP9</accession>
<dbReference type="InterPro" id="IPR013108">
    <property type="entry name" value="Amidohydro_3"/>
</dbReference>
<dbReference type="PANTHER" id="PTHR22642">
    <property type="entry name" value="IMIDAZOLONEPROPIONASE"/>
    <property type="match status" value="1"/>
</dbReference>
<name>A0ABT1RMP9_9FIRM</name>
<dbReference type="CDD" id="cd01300">
    <property type="entry name" value="YtcJ_like"/>
    <property type="match status" value="1"/>
</dbReference>
<keyword evidence="3" id="KW-1185">Reference proteome</keyword>
<dbReference type="Gene3D" id="3.10.310.70">
    <property type="match status" value="1"/>
</dbReference>
<dbReference type="InterPro" id="IPR011059">
    <property type="entry name" value="Metal-dep_hydrolase_composite"/>
</dbReference>
<organism evidence="2 3">
    <name type="scientific">Anaerovorax odorimutans</name>
    <dbReference type="NCBI Taxonomy" id="109327"/>
    <lineage>
        <taxon>Bacteria</taxon>
        <taxon>Bacillati</taxon>
        <taxon>Bacillota</taxon>
        <taxon>Clostridia</taxon>
        <taxon>Peptostreptococcales</taxon>
        <taxon>Anaerovoracaceae</taxon>
        <taxon>Anaerovorax</taxon>
    </lineage>
</organism>
<dbReference type="Gene3D" id="2.30.40.10">
    <property type="entry name" value="Urease, subunit C, domain 1"/>
    <property type="match status" value="1"/>
</dbReference>
<dbReference type="Gene3D" id="3.20.20.140">
    <property type="entry name" value="Metal-dependent hydrolases"/>
    <property type="match status" value="1"/>
</dbReference>
<reference evidence="2 3" key="1">
    <citation type="submission" date="2022-06" db="EMBL/GenBank/DDBJ databases">
        <title>Isolation of gut microbiota from human fecal samples.</title>
        <authorList>
            <person name="Pamer E.G."/>
            <person name="Barat B."/>
            <person name="Waligurski E."/>
            <person name="Medina S."/>
            <person name="Paddock L."/>
            <person name="Mostad J."/>
        </authorList>
    </citation>
    <scope>NUCLEOTIDE SEQUENCE [LARGE SCALE GENOMIC DNA]</scope>
    <source>
        <strain evidence="2 3">SL.3.17</strain>
    </source>
</reference>
<gene>
    <name evidence="2" type="ORF">NE619_06935</name>
</gene>
<feature type="domain" description="Amidohydrolase 3" evidence="1">
    <location>
        <begin position="46"/>
        <end position="529"/>
    </location>
</feature>
<protein>
    <submittedName>
        <fullName evidence="2">Amidohydrolase</fullName>
    </submittedName>
</protein>
<dbReference type="SUPFAM" id="SSF51338">
    <property type="entry name" value="Composite domain of metallo-dependent hydrolases"/>
    <property type="match status" value="1"/>
</dbReference>
<proteinExistence type="predicted"/>
<dbReference type="RefSeq" id="WP_256131647.1">
    <property type="nucleotide sequence ID" value="NZ_JANFXK010000006.1"/>
</dbReference>
<comment type="caution">
    <text evidence="2">The sequence shown here is derived from an EMBL/GenBank/DDBJ whole genome shotgun (WGS) entry which is preliminary data.</text>
</comment>
<sequence length="531" mass="60228">MKAIRCKKIYTVASDALIDGYLLIDGNRIRDIIPAEEWHANLADEILDYEDGFLMPGFNDYHVHIAMAAMMEYFGTIRRTATEEEAAKYLYEHNKDKDPDQWILGGAWDHFVWPGQKLPSKESLDRYFPHTPVFSLNKECHGAWLNSEALRRLHITKDTPNPPNGEYFKDENGELTGYVHELAVAPLLRIIFEEISDERIADFTRAFAKMANRLGITSVGDLPLHGILREGAYRILQKAGDSSIRINFSVAMMESNEKIKAMEKEFTGPVVTFNGVKDFLDGTPMGYTGYLAAPYEDRPGFVSEPLIPRDKLLKRITELDALGVKCRLHCCGDGAVHLALDAFEEAGKVNGFRDLRHAIEHIEMIVPEDIPRFKELGVIASVQPEHSPRTHYSTHPFHHLIGEERMKYMWAFKSISDTGAHMAFGTDYPVVDFTPFKGLFRCVNRLTNELEPEGGYNPWEKLSLREALRNYTYGSAYACGREKELGTLEAGKLADITVLGKDPFEIIGDRDQMFEMPVLMTMMDGNIVYEA</sequence>
<dbReference type="InterPro" id="IPR033932">
    <property type="entry name" value="YtcJ-like"/>
</dbReference>
<dbReference type="Proteomes" id="UP001524502">
    <property type="component" value="Unassembled WGS sequence"/>
</dbReference>
<dbReference type="InterPro" id="IPR032466">
    <property type="entry name" value="Metal_Hydrolase"/>
</dbReference>
<evidence type="ECO:0000259" key="1">
    <source>
        <dbReference type="Pfam" id="PF07969"/>
    </source>
</evidence>
<dbReference type="SUPFAM" id="SSF51556">
    <property type="entry name" value="Metallo-dependent hydrolases"/>
    <property type="match status" value="1"/>
</dbReference>
<dbReference type="EMBL" id="JANFXK010000006">
    <property type="protein sequence ID" value="MCQ4636458.1"/>
    <property type="molecule type" value="Genomic_DNA"/>
</dbReference>
<dbReference type="Pfam" id="PF07969">
    <property type="entry name" value="Amidohydro_3"/>
    <property type="match status" value="1"/>
</dbReference>
<dbReference type="PANTHER" id="PTHR22642:SF2">
    <property type="entry name" value="PROTEIN LONG AFTER FAR-RED 3"/>
    <property type="match status" value="1"/>
</dbReference>